<evidence type="ECO:0000313" key="8">
    <source>
        <dbReference type="EMBL" id="GIF92050.1"/>
    </source>
</evidence>
<accession>A0A8J3NTI9</accession>
<feature type="region of interest" description="Disordered" evidence="6">
    <location>
        <begin position="1"/>
        <end position="24"/>
    </location>
</feature>
<dbReference type="SUPFAM" id="SSF53686">
    <property type="entry name" value="Tryptophan synthase beta subunit-like PLP-dependent enzymes"/>
    <property type="match status" value="1"/>
</dbReference>
<sequence length="317" mass="33629">MGVTRSDRPPATPASLSPGAGRLPAPEVCELRDERLDRAGVTLLLVRDDLVDPELPGNKWRKLKYNLAAAREQGFGTLLTFGGAYSNHLRAVAAAGRRHGLRTVGIVRGEQHLPLNPSLAYAAAQGMTLAYLDRDTYRRKHTDAVLAELRRTWGDCYVIPEGGSNALAVRGCAELPTEIEVDFDVLCCPVGTGGTLAGLAGGLTGTQTALGVAVLKGAGFLADEVTELQREAFGAPTGNWRIGLDHHFGGYAKRTPRLDAFVADFHRRHGLALDPVYTGKLLAALFDLAEQGAFRPGTRLAAVITGSAPLDAPYGGA</sequence>
<dbReference type="PANTHER" id="PTHR43780">
    <property type="entry name" value="1-AMINOCYCLOPROPANE-1-CARBOXYLATE DEAMINASE-RELATED"/>
    <property type="match status" value="1"/>
</dbReference>
<feature type="active site" description="Nucleophile" evidence="4">
    <location>
        <position position="86"/>
    </location>
</feature>
<comment type="cofactor">
    <cofactor evidence="1">
        <name>pyridoxal 5'-phosphate</name>
        <dbReference type="ChEBI" id="CHEBI:597326"/>
    </cofactor>
</comment>
<evidence type="ECO:0000256" key="1">
    <source>
        <dbReference type="ARBA" id="ARBA00001933"/>
    </source>
</evidence>
<proteinExistence type="inferred from homology"/>
<dbReference type="InterPro" id="IPR001926">
    <property type="entry name" value="TrpB-like_PALP"/>
</dbReference>
<feature type="domain" description="Tryptophan synthase beta chain-like PALP" evidence="7">
    <location>
        <begin position="38"/>
        <end position="306"/>
    </location>
</feature>
<dbReference type="GO" id="GO:0019148">
    <property type="term" value="F:D-cysteine desulfhydrase activity"/>
    <property type="evidence" value="ECO:0007669"/>
    <property type="project" value="TreeGrafter"/>
</dbReference>
<dbReference type="PIRSF" id="PIRSF006278">
    <property type="entry name" value="ACCD_DCysDesulf"/>
    <property type="match status" value="1"/>
</dbReference>
<dbReference type="InterPro" id="IPR027278">
    <property type="entry name" value="ACCD_DCysDesulf"/>
</dbReference>
<organism evidence="8 9">
    <name type="scientific">Catellatospora chokoriensis</name>
    <dbReference type="NCBI Taxonomy" id="310353"/>
    <lineage>
        <taxon>Bacteria</taxon>
        <taxon>Bacillati</taxon>
        <taxon>Actinomycetota</taxon>
        <taxon>Actinomycetes</taxon>
        <taxon>Micromonosporales</taxon>
        <taxon>Micromonosporaceae</taxon>
        <taxon>Catellatospora</taxon>
    </lineage>
</organism>
<protein>
    <submittedName>
        <fullName evidence="8">1-aminocyclopropane-1-carboxylate deaminase</fullName>
    </submittedName>
</protein>
<evidence type="ECO:0000256" key="3">
    <source>
        <dbReference type="ARBA" id="ARBA00022898"/>
    </source>
</evidence>
<dbReference type="AlphaFoldDB" id="A0A8J3NTI9"/>
<evidence type="ECO:0000256" key="6">
    <source>
        <dbReference type="SAM" id="MobiDB-lite"/>
    </source>
</evidence>
<dbReference type="Gene3D" id="3.40.50.1100">
    <property type="match status" value="2"/>
</dbReference>
<dbReference type="GO" id="GO:1901605">
    <property type="term" value="P:alpha-amino acid metabolic process"/>
    <property type="evidence" value="ECO:0007669"/>
    <property type="project" value="UniProtKB-ARBA"/>
</dbReference>
<dbReference type="EMBL" id="BONG01000040">
    <property type="protein sequence ID" value="GIF92050.1"/>
    <property type="molecule type" value="Genomic_DNA"/>
</dbReference>
<reference evidence="8 9" key="1">
    <citation type="submission" date="2021-01" db="EMBL/GenBank/DDBJ databases">
        <title>Whole genome shotgun sequence of Catellatospora chokoriensis NBRC 107358.</title>
        <authorList>
            <person name="Komaki H."/>
            <person name="Tamura T."/>
        </authorList>
    </citation>
    <scope>NUCLEOTIDE SEQUENCE [LARGE SCALE GENOMIC DNA]</scope>
    <source>
        <strain evidence="8 9">NBRC 107358</strain>
    </source>
</reference>
<dbReference type="Pfam" id="PF00291">
    <property type="entry name" value="PALP"/>
    <property type="match status" value="1"/>
</dbReference>
<gene>
    <name evidence="8" type="ORF">Cch02nite_54940</name>
</gene>
<dbReference type="InterPro" id="IPR036052">
    <property type="entry name" value="TrpB-like_PALP_sf"/>
</dbReference>
<dbReference type="PANTHER" id="PTHR43780:SF2">
    <property type="entry name" value="1-AMINOCYCLOPROPANE-1-CARBOXYLATE DEAMINASE-RELATED"/>
    <property type="match status" value="1"/>
</dbReference>
<keyword evidence="3 5" id="KW-0663">Pyridoxal phosphate</keyword>
<keyword evidence="9" id="KW-1185">Reference proteome</keyword>
<evidence type="ECO:0000256" key="5">
    <source>
        <dbReference type="PIRSR" id="PIRSR006278-2"/>
    </source>
</evidence>
<feature type="modified residue" description="N6-(pyridoxal phosphate)lysine" evidence="5">
    <location>
        <position position="59"/>
    </location>
</feature>
<evidence type="ECO:0000313" key="9">
    <source>
        <dbReference type="Proteomes" id="UP000619293"/>
    </source>
</evidence>
<evidence type="ECO:0000256" key="2">
    <source>
        <dbReference type="ARBA" id="ARBA00008639"/>
    </source>
</evidence>
<name>A0A8J3NTI9_9ACTN</name>
<evidence type="ECO:0000259" key="7">
    <source>
        <dbReference type="Pfam" id="PF00291"/>
    </source>
</evidence>
<evidence type="ECO:0000256" key="4">
    <source>
        <dbReference type="PIRSR" id="PIRSR006278-1"/>
    </source>
</evidence>
<comment type="caution">
    <text evidence="8">The sequence shown here is derived from an EMBL/GenBank/DDBJ whole genome shotgun (WGS) entry which is preliminary data.</text>
</comment>
<comment type="similarity">
    <text evidence="2">Belongs to the ACC deaminase/D-cysteine desulfhydrase family.</text>
</comment>
<dbReference type="Proteomes" id="UP000619293">
    <property type="component" value="Unassembled WGS sequence"/>
</dbReference>